<dbReference type="SMART" id="SM01041">
    <property type="entry name" value="BRO1"/>
    <property type="match status" value="1"/>
</dbReference>
<evidence type="ECO:0000313" key="8">
    <source>
        <dbReference type="Proteomes" id="UP000006671"/>
    </source>
</evidence>
<evidence type="ECO:0000256" key="5">
    <source>
        <dbReference type="SAM" id="MobiDB-lite"/>
    </source>
</evidence>
<feature type="compositionally biased region" description="Low complexity" evidence="5">
    <location>
        <begin position="752"/>
        <end position="808"/>
    </location>
</feature>
<dbReference type="InterPro" id="IPR025304">
    <property type="entry name" value="ALIX_V_dom"/>
</dbReference>
<keyword evidence="8" id="KW-1185">Reference proteome</keyword>
<name>D2VG05_NAEGR</name>
<dbReference type="InterPro" id="IPR004328">
    <property type="entry name" value="BRO1_dom"/>
</dbReference>
<dbReference type="InterPro" id="IPR038499">
    <property type="entry name" value="BRO1_sf"/>
</dbReference>
<dbReference type="Pfam" id="PF13949">
    <property type="entry name" value="ALIX_LYPXL_bnd"/>
    <property type="match status" value="1"/>
</dbReference>
<feature type="compositionally biased region" description="Polar residues" evidence="5">
    <location>
        <begin position="731"/>
        <end position="751"/>
    </location>
</feature>
<dbReference type="OMA" id="VSHAEEM"/>
<evidence type="ECO:0000256" key="2">
    <source>
        <dbReference type="ARBA" id="ARBA00004496"/>
    </source>
</evidence>
<keyword evidence="3" id="KW-0963">Cytoplasm</keyword>
<gene>
    <name evidence="7" type="ORF">NAEGRDRAFT_79832</name>
</gene>
<dbReference type="Gene3D" id="1.25.40.280">
    <property type="entry name" value="alix/aip1 like domains"/>
    <property type="match status" value="1"/>
</dbReference>
<dbReference type="EMBL" id="GG738869">
    <property type="protein sequence ID" value="EFC44176.1"/>
    <property type="molecule type" value="Genomic_DNA"/>
</dbReference>
<dbReference type="Proteomes" id="UP000006671">
    <property type="component" value="Unassembled WGS sequence"/>
</dbReference>
<feature type="region of interest" description="Disordered" evidence="5">
    <location>
        <begin position="731"/>
        <end position="857"/>
    </location>
</feature>
<dbReference type="OrthoDB" id="64867at2759"/>
<dbReference type="RefSeq" id="XP_002676920.1">
    <property type="nucleotide sequence ID" value="XM_002676874.1"/>
</dbReference>
<proteinExistence type="predicted"/>
<dbReference type="VEuPathDB" id="AmoebaDB:NAEGRDRAFT_79832"/>
<dbReference type="PROSITE" id="PS51180">
    <property type="entry name" value="BRO1"/>
    <property type="match status" value="1"/>
</dbReference>
<dbReference type="STRING" id="5762.D2VG05"/>
<sequence length="857" mass="99204">MSYFKPLEIKSILTKKTDQLDLVRPLTKFISIQYGEHILKDYETPISALQQRRNEMRNLQEKSEGSRDLCIRYAVDMMQVASHFPIDTGVQRIQVQFSWYDSLSRARTTQGNSNFEIANVLFNSAVLSHQLGTSQNRNSEEGCLEAAKHFQSAAGMFTYIQKKVCPNIVEKLNQDLTNEALEALVLICLANAQQCICEKAHKKNMKGAILSKLYMGASHSYKLAAEVIDASNTTKNLFDKTWKSYLRFCQHYFEALASYLIALDLHEEMCIGKEITRIIHAQNCLVDCSEQRVTGNLKLVMDELDQVLNNLLKTAQHENSKIYHDRVPELKDLELVEAKTMSKIQEVNEISDLLKEKIADPFFNLFPIPVMEAKQKYEENIKKRMNEVFVQARQHREYIRNELSKMGLPGSILMVDQKSGFPDEVHHKISKINLEGGINRLFELKQTLDEMSGETKNQLDSITKKLDEEQKEDDECRMQYGANRWPRLESAKLTSNLRKQITDYQQKLKIAINSDSLIDKKISENSEGFKWFSLDSKTLNDKMPQSLSQIMEPSSQFGKSYSDLKLYLAQLDDILEQELAIESNISNSFKLQDKEIELKLLASQSNLESSVQQLLQEQEAKFKELLVDFPQKENTYLQSIQEANRTFEQHKSQNSIQSQREQILQFIYNAINKYNEISANLQEGINFYTTMQEITKKLANRIDDFVFARRTEKQDIMVNIQQQISGVTIDPQYNYSSSQQPKPVHGSNTPVYSSSTITSQPTTTNTTSSSQYQPQYQYQPNAYQQPPQQYQPQVAYQQQPQYQQAQPYMQGSGSFTQPQFQYVQQQQQQQPYYNPNAQYQQQQQPSYQNPNQPQYRR</sequence>
<reference evidence="7 8" key="1">
    <citation type="journal article" date="2010" name="Cell">
        <title>The genome of Naegleria gruberi illuminates early eukaryotic versatility.</title>
        <authorList>
            <person name="Fritz-Laylin L.K."/>
            <person name="Prochnik S.E."/>
            <person name="Ginger M.L."/>
            <person name="Dacks J.B."/>
            <person name="Carpenter M.L."/>
            <person name="Field M.C."/>
            <person name="Kuo A."/>
            <person name="Paredez A."/>
            <person name="Chapman J."/>
            <person name="Pham J."/>
            <person name="Shu S."/>
            <person name="Neupane R."/>
            <person name="Cipriano M."/>
            <person name="Mancuso J."/>
            <person name="Tu H."/>
            <person name="Salamov A."/>
            <person name="Lindquist E."/>
            <person name="Shapiro H."/>
            <person name="Lucas S."/>
            <person name="Grigoriev I.V."/>
            <person name="Cande W.Z."/>
            <person name="Fulton C."/>
            <person name="Rokhsar D.S."/>
            <person name="Dawson S.C."/>
        </authorList>
    </citation>
    <scope>NUCLEOTIDE SEQUENCE [LARGE SCALE GENOMIC DNA]</scope>
    <source>
        <strain evidence="7 8">NEG-M</strain>
    </source>
</reference>
<dbReference type="InParanoid" id="D2VG05"/>
<dbReference type="FunCoup" id="D2VG05">
    <property type="interactions" value="315"/>
</dbReference>
<dbReference type="GeneID" id="8848159"/>
<dbReference type="PANTHER" id="PTHR23030:SF30">
    <property type="entry name" value="TYROSINE-PROTEIN PHOSPHATASE NON-RECEPTOR TYPE 23"/>
    <property type="match status" value="1"/>
</dbReference>
<dbReference type="KEGG" id="ngr:NAEGRDRAFT_79832"/>
<evidence type="ECO:0000259" key="6">
    <source>
        <dbReference type="PROSITE" id="PS51180"/>
    </source>
</evidence>
<dbReference type="Gene3D" id="1.20.120.560">
    <property type="entry name" value="alix/aip1 in complex with the ypdl late domain"/>
    <property type="match status" value="1"/>
</dbReference>
<dbReference type="GO" id="GO:0043328">
    <property type="term" value="P:protein transport to vacuole involved in ubiquitin-dependent protein catabolic process via the multivesicular body sorting pathway"/>
    <property type="evidence" value="ECO:0007669"/>
    <property type="project" value="TreeGrafter"/>
</dbReference>
<dbReference type="AlphaFoldDB" id="D2VG05"/>
<dbReference type="eggNOG" id="KOG2220">
    <property type="taxonomic scope" value="Eukaryota"/>
</dbReference>
<dbReference type="Pfam" id="PF03097">
    <property type="entry name" value="BRO1"/>
    <property type="match status" value="1"/>
</dbReference>
<feature type="compositionally biased region" description="Low complexity" evidence="5">
    <location>
        <begin position="817"/>
        <end position="857"/>
    </location>
</feature>
<keyword evidence="4" id="KW-0967">Endosome</keyword>
<dbReference type="Gene3D" id="1.20.140.50">
    <property type="entry name" value="alix/aip1 like domains"/>
    <property type="match status" value="1"/>
</dbReference>
<evidence type="ECO:0000256" key="4">
    <source>
        <dbReference type="ARBA" id="ARBA00022753"/>
    </source>
</evidence>
<evidence type="ECO:0000256" key="3">
    <source>
        <dbReference type="ARBA" id="ARBA00022490"/>
    </source>
</evidence>
<evidence type="ECO:0000256" key="1">
    <source>
        <dbReference type="ARBA" id="ARBA00004177"/>
    </source>
</evidence>
<evidence type="ECO:0000313" key="7">
    <source>
        <dbReference type="EMBL" id="EFC44176.1"/>
    </source>
</evidence>
<dbReference type="GO" id="GO:0005768">
    <property type="term" value="C:endosome"/>
    <property type="evidence" value="ECO:0007669"/>
    <property type="project" value="UniProtKB-SubCell"/>
</dbReference>
<organism evidence="8">
    <name type="scientific">Naegleria gruberi</name>
    <name type="common">Amoeba</name>
    <dbReference type="NCBI Taxonomy" id="5762"/>
    <lineage>
        <taxon>Eukaryota</taxon>
        <taxon>Discoba</taxon>
        <taxon>Heterolobosea</taxon>
        <taxon>Tetramitia</taxon>
        <taxon>Eutetramitia</taxon>
        <taxon>Vahlkampfiidae</taxon>
        <taxon>Naegleria</taxon>
    </lineage>
</organism>
<dbReference type="CDD" id="cd09246">
    <property type="entry name" value="BRO1_Alix_like_1"/>
    <property type="match status" value="1"/>
</dbReference>
<accession>D2VG05</accession>
<protein>
    <submittedName>
        <fullName evidence="7">Predicted protein</fullName>
    </submittedName>
</protein>
<feature type="domain" description="BRO1" evidence="6">
    <location>
        <begin position="3"/>
        <end position="383"/>
    </location>
</feature>
<dbReference type="PANTHER" id="PTHR23030">
    <property type="entry name" value="PCD6 INTERACTING PROTEIN-RELATED"/>
    <property type="match status" value="1"/>
</dbReference>
<comment type="subcellular location">
    <subcellularLocation>
        <location evidence="2">Cytoplasm</location>
    </subcellularLocation>
    <subcellularLocation>
        <location evidence="1">Endosome</location>
    </subcellularLocation>
</comment>